<proteinExistence type="predicted"/>
<dbReference type="GO" id="GO:0003824">
    <property type="term" value="F:catalytic activity"/>
    <property type="evidence" value="ECO:0007669"/>
    <property type="project" value="InterPro"/>
</dbReference>
<dbReference type="Pfam" id="PF03473">
    <property type="entry name" value="MOSC"/>
    <property type="match status" value="1"/>
</dbReference>
<dbReference type="GO" id="GO:0030151">
    <property type="term" value="F:molybdenum ion binding"/>
    <property type="evidence" value="ECO:0007669"/>
    <property type="project" value="InterPro"/>
</dbReference>
<sequence length="232" mass="25488">MVAGSIKSINVGMPQQVPYLKKEVLTGIHKHPVQDAIKLTAVCFEGDGQADLVHHGGEEKAVCVYPFEHYAYWETQGLRVGFGAFGENLTTQGIVEEDIHIGDTFQLGTAIVQVSQPRQPCFKLSVKYGLPELPLQVQETGYTGFYFRVLQEGVVSPSDSLICIGKHPAALSISYANQIMHVEKTNRDGMERLLAVPELSSSWRATFVKRLAGLETDTAERLTGRAANKEAN</sequence>
<dbReference type="SUPFAM" id="SSF50800">
    <property type="entry name" value="PK beta-barrel domain-like"/>
    <property type="match status" value="1"/>
</dbReference>
<dbReference type="PROSITE" id="PS51340">
    <property type="entry name" value="MOSC"/>
    <property type="match status" value="1"/>
</dbReference>
<gene>
    <name evidence="2" type="ORF">SAMN04487969_1456</name>
</gene>
<accession>A0A1I2J129</accession>
<dbReference type="InterPro" id="IPR011037">
    <property type="entry name" value="Pyrv_Knase-like_insert_dom_sf"/>
</dbReference>
<dbReference type="PANTHER" id="PTHR30212:SF4">
    <property type="entry name" value="MOSC DOMAIN-CONTAINING PROTEIN"/>
    <property type="match status" value="1"/>
</dbReference>
<name>A0A1I2J129_9BACL</name>
<feature type="domain" description="MOSC" evidence="1">
    <location>
        <begin position="31"/>
        <end position="164"/>
    </location>
</feature>
<dbReference type="Proteomes" id="UP000183410">
    <property type="component" value="Unassembled WGS sequence"/>
</dbReference>
<dbReference type="InterPro" id="IPR005163">
    <property type="entry name" value="Tri_helical_YiiM-like"/>
</dbReference>
<dbReference type="EMBL" id="FONN01000045">
    <property type="protein sequence ID" value="SFF46656.1"/>
    <property type="molecule type" value="Genomic_DNA"/>
</dbReference>
<protein>
    <submittedName>
        <fullName evidence="2">MOSC domain-containing protein YiiM</fullName>
    </submittedName>
</protein>
<evidence type="ECO:0000313" key="3">
    <source>
        <dbReference type="Proteomes" id="UP000183410"/>
    </source>
</evidence>
<dbReference type="InterPro" id="IPR052353">
    <property type="entry name" value="Benzoxazolinone_Detox_Enz"/>
</dbReference>
<organism evidence="2 3">
    <name type="scientific">Paenibacillus algorifonticola</name>
    <dbReference type="NCBI Taxonomy" id="684063"/>
    <lineage>
        <taxon>Bacteria</taxon>
        <taxon>Bacillati</taxon>
        <taxon>Bacillota</taxon>
        <taxon>Bacilli</taxon>
        <taxon>Bacillales</taxon>
        <taxon>Paenibacillaceae</taxon>
        <taxon>Paenibacillus</taxon>
    </lineage>
</organism>
<dbReference type="Pfam" id="PF03475">
    <property type="entry name" value="YiiM_3-alpha"/>
    <property type="match status" value="1"/>
</dbReference>
<keyword evidence="3" id="KW-1185">Reference proteome</keyword>
<dbReference type="Gene3D" id="2.40.33.20">
    <property type="entry name" value="PK beta-barrel domain-like"/>
    <property type="match status" value="1"/>
</dbReference>
<evidence type="ECO:0000313" key="2">
    <source>
        <dbReference type="EMBL" id="SFF46656.1"/>
    </source>
</evidence>
<dbReference type="InterPro" id="IPR005302">
    <property type="entry name" value="MoCF_Sase_C"/>
</dbReference>
<dbReference type="AlphaFoldDB" id="A0A1I2J129"/>
<dbReference type="GO" id="GO:0030170">
    <property type="term" value="F:pyridoxal phosphate binding"/>
    <property type="evidence" value="ECO:0007669"/>
    <property type="project" value="InterPro"/>
</dbReference>
<reference evidence="3" key="1">
    <citation type="submission" date="2016-10" db="EMBL/GenBank/DDBJ databases">
        <authorList>
            <person name="Varghese N."/>
            <person name="Submissions S."/>
        </authorList>
    </citation>
    <scope>NUCLEOTIDE SEQUENCE [LARGE SCALE GENOMIC DNA]</scope>
    <source>
        <strain evidence="3">CGMCC 1.10223</strain>
    </source>
</reference>
<evidence type="ECO:0000259" key="1">
    <source>
        <dbReference type="PROSITE" id="PS51340"/>
    </source>
</evidence>
<dbReference type="PANTHER" id="PTHR30212">
    <property type="entry name" value="PROTEIN YIIM"/>
    <property type="match status" value="1"/>
</dbReference>